<protein>
    <submittedName>
        <fullName evidence="2">Uncharacterized protein</fullName>
    </submittedName>
</protein>
<evidence type="ECO:0000313" key="2">
    <source>
        <dbReference type="EMBL" id="KAK0730520.1"/>
    </source>
</evidence>
<dbReference type="EMBL" id="JAUKUA010000001">
    <property type="protein sequence ID" value="KAK0730520.1"/>
    <property type="molecule type" value="Genomic_DNA"/>
</dbReference>
<sequence length="236" mass="25888">MGSAGEAQNRKVMDGSTWKLPDLRPSLAAASSSLTQTASQPTSRVLMLFRNSQTRQRGRVTRQVISTLPQSYPVKCSTLGALDTSREGATGFGVGSSSSSSYQCQPYAVCECASLPKFFPRANGMDEKPGASQDNCGNLSNPRIRHAAAKERRVGQAHNESGPTQHPNPGTCISRRHAHTGVLFVARHHFEENKSPKEGSLAIRQQRGIFFYFYFFRGTNLTCCTSQLELKIVLYL</sequence>
<feature type="compositionally biased region" description="Polar residues" evidence="1">
    <location>
        <begin position="158"/>
        <end position="168"/>
    </location>
</feature>
<keyword evidence="3" id="KW-1185">Reference proteome</keyword>
<evidence type="ECO:0000313" key="3">
    <source>
        <dbReference type="Proteomes" id="UP001172102"/>
    </source>
</evidence>
<dbReference type="Proteomes" id="UP001172102">
    <property type="component" value="Unassembled WGS sequence"/>
</dbReference>
<proteinExistence type="predicted"/>
<name>A0AA40E855_9PEZI</name>
<feature type="region of interest" description="Disordered" evidence="1">
    <location>
        <begin position="149"/>
        <end position="172"/>
    </location>
</feature>
<evidence type="ECO:0000256" key="1">
    <source>
        <dbReference type="SAM" id="MobiDB-lite"/>
    </source>
</evidence>
<dbReference type="AlphaFoldDB" id="A0AA40E855"/>
<accession>A0AA40E855</accession>
<reference evidence="2" key="1">
    <citation type="submission" date="2023-06" db="EMBL/GenBank/DDBJ databases">
        <title>Genome-scale phylogeny and comparative genomics of the fungal order Sordariales.</title>
        <authorList>
            <consortium name="Lawrence Berkeley National Laboratory"/>
            <person name="Hensen N."/>
            <person name="Bonometti L."/>
            <person name="Westerberg I."/>
            <person name="Brannstrom I.O."/>
            <person name="Guillou S."/>
            <person name="Cros-Aarteil S."/>
            <person name="Calhoun S."/>
            <person name="Haridas S."/>
            <person name="Kuo A."/>
            <person name="Mondo S."/>
            <person name="Pangilinan J."/>
            <person name="Riley R."/>
            <person name="Labutti K."/>
            <person name="Andreopoulos B."/>
            <person name="Lipzen A."/>
            <person name="Chen C."/>
            <person name="Yanf M."/>
            <person name="Daum C."/>
            <person name="Ng V."/>
            <person name="Clum A."/>
            <person name="Steindorff A."/>
            <person name="Ohm R."/>
            <person name="Martin F."/>
            <person name="Silar P."/>
            <person name="Natvig D."/>
            <person name="Lalanne C."/>
            <person name="Gautier V."/>
            <person name="Ament-Velasquez S.L."/>
            <person name="Kruys A."/>
            <person name="Hutchinson M.I."/>
            <person name="Powell A.J."/>
            <person name="Barry K."/>
            <person name="Miller A.N."/>
            <person name="Grigoriev I.V."/>
            <person name="Debuchy R."/>
            <person name="Gladieux P."/>
            <person name="Thoren M.H."/>
            <person name="Johannesson H."/>
        </authorList>
    </citation>
    <scope>NUCLEOTIDE SEQUENCE</scope>
    <source>
        <strain evidence="2">SMH4607-1</strain>
    </source>
</reference>
<organism evidence="2 3">
    <name type="scientific">Lasiosphaeris hirsuta</name>
    <dbReference type="NCBI Taxonomy" id="260670"/>
    <lineage>
        <taxon>Eukaryota</taxon>
        <taxon>Fungi</taxon>
        <taxon>Dikarya</taxon>
        <taxon>Ascomycota</taxon>
        <taxon>Pezizomycotina</taxon>
        <taxon>Sordariomycetes</taxon>
        <taxon>Sordariomycetidae</taxon>
        <taxon>Sordariales</taxon>
        <taxon>Lasiosphaeriaceae</taxon>
        <taxon>Lasiosphaeris</taxon>
    </lineage>
</organism>
<comment type="caution">
    <text evidence="2">The sequence shown here is derived from an EMBL/GenBank/DDBJ whole genome shotgun (WGS) entry which is preliminary data.</text>
</comment>
<gene>
    <name evidence="2" type="ORF">B0H67DRAFT_36460</name>
</gene>